<dbReference type="AlphaFoldDB" id="A0AA39JAV9"/>
<evidence type="ECO:0000313" key="1">
    <source>
        <dbReference type="EMBL" id="KAK0437338.1"/>
    </source>
</evidence>
<keyword evidence="2" id="KW-1185">Reference proteome</keyword>
<reference evidence="1" key="1">
    <citation type="submission" date="2023-06" db="EMBL/GenBank/DDBJ databases">
        <authorList>
            <consortium name="Lawrence Berkeley National Laboratory"/>
            <person name="Ahrendt S."/>
            <person name="Sahu N."/>
            <person name="Indic B."/>
            <person name="Wong-Bajracharya J."/>
            <person name="Merenyi Z."/>
            <person name="Ke H.-M."/>
            <person name="Monk M."/>
            <person name="Kocsube S."/>
            <person name="Drula E."/>
            <person name="Lipzen A."/>
            <person name="Balint B."/>
            <person name="Henrissat B."/>
            <person name="Andreopoulos B."/>
            <person name="Martin F.M."/>
            <person name="Harder C.B."/>
            <person name="Rigling D."/>
            <person name="Ford K.L."/>
            <person name="Foster G.D."/>
            <person name="Pangilinan J."/>
            <person name="Papanicolaou A."/>
            <person name="Barry K."/>
            <person name="LaButti K."/>
            <person name="Viragh M."/>
            <person name="Koriabine M."/>
            <person name="Yan M."/>
            <person name="Riley R."/>
            <person name="Champramary S."/>
            <person name="Plett K.L."/>
            <person name="Tsai I.J."/>
            <person name="Slot J."/>
            <person name="Sipos G."/>
            <person name="Plett J."/>
            <person name="Nagy L.G."/>
            <person name="Grigoriev I.V."/>
        </authorList>
    </citation>
    <scope>NUCLEOTIDE SEQUENCE</scope>
    <source>
        <strain evidence="1">FPL87.14</strain>
    </source>
</reference>
<organism evidence="1 2">
    <name type="scientific">Armillaria borealis</name>
    <dbReference type="NCBI Taxonomy" id="47425"/>
    <lineage>
        <taxon>Eukaryota</taxon>
        <taxon>Fungi</taxon>
        <taxon>Dikarya</taxon>
        <taxon>Basidiomycota</taxon>
        <taxon>Agaricomycotina</taxon>
        <taxon>Agaricomycetes</taxon>
        <taxon>Agaricomycetidae</taxon>
        <taxon>Agaricales</taxon>
        <taxon>Marasmiineae</taxon>
        <taxon>Physalacriaceae</taxon>
        <taxon>Armillaria</taxon>
    </lineage>
</organism>
<proteinExistence type="predicted"/>
<name>A0AA39JAV9_9AGAR</name>
<comment type="caution">
    <text evidence="1">The sequence shown here is derived from an EMBL/GenBank/DDBJ whole genome shotgun (WGS) entry which is preliminary data.</text>
</comment>
<gene>
    <name evidence="1" type="ORF">EV421DRAFT_1907366</name>
</gene>
<dbReference type="Proteomes" id="UP001175226">
    <property type="component" value="Unassembled WGS sequence"/>
</dbReference>
<sequence length="419" mass="46724">MKRLFAGTRSLADASLFVHRYHVLVHQISTRVQTGMNLSLKKVAKSRTRLPQSNCPTLPLSPTLKAPGMDMGDLYAFFRESADMAPLYYFDQLIDHDVPSKETFKQRYWRNTELSGPIMQAKSMRPTGQSMESSHKGSAARQYGASYRGSCLLRPERRDNGDSVGPDNVPWILLPRWFSQLDDCQHPDMFLDRVDVVSSRSSRARLLAILRTACQGTVPPTSKPSSSLALMVKIQSIFGFNSSNLALAEAQLQPATGSGAAFYRFCDALEVKDGVSASVNGWGVDHALSAWARWSNPDTPLERPSRISFLALVEGGIVSRFNSDLQACVVEFPDAFHPEWRQHQCPLRQMGRQKQKAVLRQWRRLSAVNSTAVSTYDQPIGLSNGFHCTDLVMTLAGPDPMIVAVQDLSLDYVEKWLAK</sequence>
<dbReference type="EMBL" id="JAUEPT010000049">
    <property type="protein sequence ID" value="KAK0437338.1"/>
    <property type="molecule type" value="Genomic_DNA"/>
</dbReference>
<evidence type="ECO:0000313" key="2">
    <source>
        <dbReference type="Proteomes" id="UP001175226"/>
    </source>
</evidence>
<protein>
    <submittedName>
        <fullName evidence="1">Uncharacterized protein</fullName>
    </submittedName>
</protein>
<accession>A0AA39JAV9</accession>